<dbReference type="Gene3D" id="3.30.750.80">
    <property type="entry name" value="RNA methyltransferase domain (HRMD) like"/>
    <property type="match status" value="1"/>
</dbReference>
<dbReference type="InterPro" id="IPR029063">
    <property type="entry name" value="SAM-dependent_MTases_sf"/>
</dbReference>
<evidence type="ECO:0000256" key="7">
    <source>
        <dbReference type="ARBA" id="ARBA00022884"/>
    </source>
</evidence>
<comment type="caution">
    <text evidence="10">The sequence shown here is derived from an EMBL/GenBank/DDBJ whole genome shotgun (WGS) entry which is preliminary data.</text>
</comment>
<dbReference type="InterPro" id="IPR015947">
    <property type="entry name" value="PUA-like_sf"/>
</dbReference>
<dbReference type="PANTHER" id="PTHR42873:SF1">
    <property type="entry name" value="S-ADENOSYLMETHIONINE-DEPENDENT METHYLTRANSFERASE DOMAIN-CONTAINING PROTEIN"/>
    <property type="match status" value="1"/>
</dbReference>
<dbReference type="PROSITE" id="PS50890">
    <property type="entry name" value="PUA"/>
    <property type="match status" value="1"/>
</dbReference>
<comment type="subcellular location">
    <subcellularLocation>
        <location evidence="1">Cytoplasm</location>
    </subcellularLocation>
</comment>
<evidence type="ECO:0000256" key="1">
    <source>
        <dbReference type="ARBA" id="ARBA00004496"/>
    </source>
</evidence>
<evidence type="ECO:0000259" key="9">
    <source>
        <dbReference type="SMART" id="SM00359"/>
    </source>
</evidence>
<evidence type="ECO:0000256" key="6">
    <source>
        <dbReference type="ARBA" id="ARBA00022691"/>
    </source>
</evidence>
<dbReference type="Pfam" id="PF17785">
    <property type="entry name" value="PUA_3"/>
    <property type="match status" value="1"/>
</dbReference>
<evidence type="ECO:0000313" key="10">
    <source>
        <dbReference type="EMBL" id="KGF49584.1"/>
    </source>
</evidence>
<name>A0A096CW97_9BACT</name>
<keyword evidence="4 10" id="KW-0489">Methyltransferase</keyword>
<dbReference type="RefSeq" id="WP_004355202.1">
    <property type="nucleotide sequence ID" value="NZ_JRNR01000036.1"/>
</dbReference>
<dbReference type="SUPFAM" id="SSF88697">
    <property type="entry name" value="PUA domain-like"/>
    <property type="match status" value="1"/>
</dbReference>
<dbReference type="GO" id="GO:0005737">
    <property type="term" value="C:cytoplasm"/>
    <property type="evidence" value="ECO:0007669"/>
    <property type="project" value="UniProtKB-SubCell"/>
</dbReference>
<keyword evidence="3" id="KW-0698">rRNA processing</keyword>
<feature type="domain" description="PUA" evidence="9">
    <location>
        <begin position="3"/>
        <end position="86"/>
    </location>
</feature>
<evidence type="ECO:0000313" key="11">
    <source>
        <dbReference type="Proteomes" id="UP000029538"/>
    </source>
</evidence>
<keyword evidence="7" id="KW-0694">RNA-binding</keyword>
<dbReference type="PANTHER" id="PTHR42873">
    <property type="entry name" value="RIBOSOMAL RNA LARGE SUBUNIT METHYLTRANSFERASE"/>
    <property type="match status" value="1"/>
</dbReference>
<dbReference type="InterPro" id="IPR041532">
    <property type="entry name" value="RlmI-like_PUA"/>
</dbReference>
<dbReference type="InterPro" id="IPR002478">
    <property type="entry name" value="PUA"/>
</dbReference>
<gene>
    <name evidence="10" type="ORF">HMPREF0654_04815</name>
</gene>
<dbReference type="GO" id="GO:0032259">
    <property type="term" value="P:methylation"/>
    <property type="evidence" value="ECO:0007669"/>
    <property type="project" value="UniProtKB-KW"/>
</dbReference>
<dbReference type="InterPro" id="IPR019614">
    <property type="entry name" value="SAM-dep_methyl-trfase"/>
</dbReference>
<keyword evidence="5 10" id="KW-0808">Transferase</keyword>
<evidence type="ECO:0000256" key="5">
    <source>
        <dbReference type="ARBA" id="ARBA00022679"/>
    </source>
</evidence>
<keyword evidence="6" id="KW-0949">S-adenosyl-L-methionine</keyword>
<evidence type="ECO:0000256" key="3">
    <source>
        <dbReference type="ARBA" id="ARBA00022552"/>
    </source>
</evidence>
<dbReference type="Proteomes" id="UP000029538">
    <property type="component" value="Unassembled WGS sequence"/>
</dbReference>
<evidence type="ECO:0000256" key="8">
    <source>
        <dbReference type="ARBA" id="ARBA00038091"/>
    </source>
</evidence>
<dbReference type="Gene3D" id="3.40.50.150">
    <property type="entry name" value="Vaccinia Virus protein VP39"/>
    <property type="match status" value="1"/>
</dbReference>
<dbReference type="EMBL" id="JRNR01000036">
    <property type="protein sequence ID" value="KGF49584.1"/>
    <property type="molecule type" value="Genomic_DNA"/>
</dbReference>
<dbReference type="GO" id="GO:0003723">
    <property type="term" value="F:RNA binding"/>
    <property type="evidence" value="ECO:0007669"/>
    <property type="project" value="UniProtKB-KW"/>
</dbReference>
<evidence type="ECO:0000256" key="4">
    <source>
        <dbReference type="ARBA" id="ARBA00022603"/>
    </source>
</evidence>
<dbReference type="AlphaFoldDB" id="A0A096CW97"/>
<dbReference type="Gene3D" id="2.30.130.10">
    <property type="entry name" value="PUA domain"/>
    <property type="match status" value="1"/>
</dbReference>
<dbReference type="CDD" id="cd02440">
    <property type="entry name" value="AdoMet_MTases"/>
    <property type="match status" value="1"/>
</dbReference>
<dbReference type="SMART" id="SM00359">
    <property type="entry name" value="PUA"/>
    <property type="match status" value="1"/>
</dbReference>
<accession>A0A096CW97</accession>
<comment type="similarity">
    <text evidence="8">Belongs to the methyltransferase superfamily. RlmI family.</text>
</comment>
<sequence>MYKKIKLKRGKEESLLRKHPWVFSGAIAKMDENLEEGDLVKVYTHNEDFIGVGHYQIGSITVRILSFSDVTIDADFWQSRLAAALEVRNAIGVIRPVEKVATTGETINTTYRLVHGEGDNLPGLIVDVYDKTCVVQAHSVGMHVARYEIADALRAVLGENVDSIYYKSETTLPFKADLGQENGFLYGDTENNIAIENGLKFHIDWLKGQKTGFFVDQRENRSLLEYYAKGRSVLNMFCYTGGFSVYAMRGGAKMVHSVDSSAKAVELTNQNIALNFPNDKRHAAICEDAFKYLDDNDGKYDLIILDPPAFAKHRSALKNGLRGYTRLNVKGFERIKKGGILFTFSCSQVVTKENFRQAVFTAAAQAGRRVRILHQIHQPADHPINIYHLEGEYLKGLVLYVE</sequence>
<evidence type="ECO:0000256" key="2">
    <source>
        <dbReference type="ARBA" id="ARBA00022490"/>
    </source>
</evidence>
<keyword evidence="2" id="KW-0963">Cytoplasm</keyword>
<dbReference type="CDD" id="cd11572">
    <property type="entry name" value="RlmI_M_like"/>
    <property type="match status" value="1"/>
</dbReference>
<dbReference type="GO" id="GO:0008168">
    <property type="term" value="F:methyltransferase activity"/>
    <property type="evidence" value="ECO:0007669"/>
    <property type="project" value="UniProtKB-KW"/>
</dbReference>
<dbReference type="Pfam" id="PF10672">
    <property type="entry name" value="Methyltrans_SAM"/>
    <property type="match status" value="1"/>
</dbReference>
<dbReference type="InterPro" id="IPR036974">
    <property type="entry name" value="PUA_sf"/>
</dbReference>
<proteinExistence type="inferred from homology"/>
<organism evidence="10 11">
    <name type="scientific">Prevotella disiens DNF00882</name>
    <dbReference type="NCBI Taxonomy" id="1401075"/>
    <lineage>
        <taxon>Bacteria</taxon>
        <taxon>Pseudomonadati</taxon>
        <taxon>Bacteroidota</taxon>
        <taxon>Bacteroidia</taxon>
        <taxon>Bacteroidales</taxon>
        <taxon>Prevotellaceae</taxon>
        <taxon>Prevotella</taxon>
    </lineage>
</organism>
<dbReference type="GO" id="GO:0006364">
    <property type="term" value="P:rRNA processing"/>
    <property type="evidence" value="ECO:0007669"/>
    <property type="project" value="UniProtKB-KW"/>
</dbReference>
<protein>
    <submittedName>
        <fullName evidence="10">SAM-dependent methyltransferase</fullName>
    </submittedName>
</protein>
<reference evidence="10 11" key="1">
    <citation type="submission" date="2014-07" db="EMBL/GenBank/DDBJ databases">
        <authorList>
            <person name="McCorrison J."/>
            <person name="Sanka R."/>
            <person name="Torralba M."/>
            <person name="Gillis M."/>
            <person name="Haft D.H."/>
            <person name="Methe B."/>
            <person name="Sutton G."/>
            <person name="Nelson K.E."/>
        </authorList>
    </citation>
    <scope>NUCLEOTIDE SEQUENCE [LARGE SCALE GENOMIC DNA]</scope>
    <source>
        <strain evidence="10 11">DNF00882</strain>
    </source>
</reference>
<dbReference type="SUPFAM" id="SSF53335">
    <property type="entry name" value="S-adenosyl-L-methionine-dependent methyltransferases"/>
    <property type="match status" value="1"/>
</dbReference>
<dbReference type="CDD" id="cd21153">
    <property type="entry name" value="PUA_RlmI"/>
    <property type="match status" value="1"/>
</dbReference>